<organism evidence="1">
    <name type="scientific">Tetraselmis sp. GSL018</name>
    <dbReference type="NCBI Taxonomy" id="582737"/>
    <lineage>
        <taxon>Eukaryota</taxon>
        <taxon>Viridiplantae</taxon>
        <taxon>Chlorophyta</taxon>
        <taxon>core chlorophytes</taxon>
        <taxon>Chlorodendrophyceae</taxon>
        <taxon>Chlorodendrales</taxon>
        <taxon>Chlorodendraceae</taxon>
        <taxon>Tetraselmis</taxon>
    </lineage>
</organism>
<reference evidence="1" key="1">
    <citation type="submission" date="2014-05" db="EMBL/GenBank/DDBJ databases">
        <title>The transcriptome of the halophilic microalga Tetraselmis sp. GSL018 isolated from the Great Salt Lake, Utah.</title>
        <authorList>
            <person name="Jinkerson R.E."/>
            <person name="D'Adamo S."/>
            <person name="Posewitz M.C."/>
        </authorList>
    </citation>
    <scope>NUCLEOTIDE SEQUENCE</scope>
    <source>
        <strain evidence="1">GSL018</strain>
    </source>
</reference>
<gene>
    <name evidence="1" type="ORF">TSPGSL018_1172</name>
</gene>
<proteinExistence type="predicted"/>
<name>A0A061RMJ9_9CHLO</name>
<dbReference type="AlphaFoldDB" id="A0A061RMJ9"/>
<sequence length="57" mass="6580">MSAAPITWFEFVLKPDFLREHLEALRQKVITQPTELELLEAFMEQASKDKEGACLKT</sequence>
<protein>
    <submittedName>
        <fullName evidence="1">Uncharacterized protein</fullName>
    </submittedName>
</protein>
<evidence type="ECO:0000313" key="1">
    <source>
        <dbReference type="EMBL" id="JAC71771.1"/>
    </source>
</evidence>
<dbReference type="EMBL" id="GBEZ01014293">
    <property type="protein sequence ID" value="JAC71771.1"/>
    <property type="molecule type" value="Transcribed_RNA"/>
</dbReference>
<accession>A0A061RMJ9</accession>